<keyword evidence="16" id="KW-0934">Plastid</keyword>
<comment type="subunit">
    <text evidence="9">In plastids the minimal PEP RNA polymerase catalytic core is composed of four subunits: alpha, beta, beta', and beta''. When a (nuclear-encoded) sigma factor is associated with the core the holoenzyme is formed, which can initiate transcription.</text>
</comment>
<dbReference type="InterPro" id="IPR015712">
    <property type="entry name" value="DNA-dir_RNA_pol_su2"/>
</dbReference>
<evidence type="ECO:0000256" key="13">
    <source>
        <dbReference type="SAM" id="SignalP"/>
    </source>
</evidence>
<dbReference type="GeneID" id="37277688"/>
<evidence type="ECO:0000256" key="9">
    <source>
        <dbReference type="ARBA" id="ARBA00026088"/>
    </source>
</evidence>
<dbReference type="InterPro" id="IPR042107">
    <property type="entry name" value="DNA-dir_RNA_pol_bsu_ext_1_sf"/>
</dbReference>
<dbReference type="Pfam" id="PF04561">
    <property type="entry name" value="RNA_pol_Rpb2_2"/>
    <property type="match status" value="1"/>
</dbReference>
<evidence type="ECO:0000256" key="4">
    <source>
        <dbReference type="ARBA" id="ARBA00012418"/>
    </source>
</evidence>
<sequence>MFFLFYKFLFFVVDFLEIQRKSFYKFLHFQLREELSKIPSLSFSQTRSNQSKQIGPFPSPSFPRIALPNFSYRSVFSIPKMFVRKTALSKTSFLRKTQNKRPSPSEEGQICFVYQYFRYLPPVLTIEQSLLLSKTYCCHFYVPIQFHGGSRNGNGHLTQWIFLGTLPLLTRRGHFIINGTPRIVINQMVRSPGIYFQQNTRFFYTEIISERGPWIRLEIDKKNKIWVSLISQQSGWTRIDFSFFFQTFYPKYLDLLEAPKNLIALQKSRNFVPWSPTQSSLRKGRFPANSLKTKLVFPLNWVNCGLFINCPLLPSFQPILDFHLLNTNHKIVGRNRFAATKAAVKSKSKPKQQGIFQKSRVRDSEMPSTVVGRKSALFASSSKSANMHFYLGKNGRLQLNTKLGLSIHSVRLTPLDFLVIRNLLFQFRQGQENVLLDDIDNLKNRQFKTIGDLLQNQLAIGFQRLYKLFENPKFPLSSSMQFLKKKKISSPLRDPNWPSTFVNQKFKKPKTTFNTLSKNTVEAAVLSVCVSSIIKNQPITSVLKEFFHSHQLSQFLDQSNPLAELTHKRRLSCLGSGGINRETAGMDIRGIHPSHYGRICPIETPEGKNAGLVNSLTNLSKIDPKGGMKTPYTEVYRHHYQNQRKLVFLSLDNQPNHMIWFHRKLPKLKHVSVSRLKKLNFQKCPSPSINFVAFHPHQFLSIATSCIPFIEHDDANRALMGSNMQRQALPLLACEQPYVTTVHAFRVMADLNDIPTSSKSGLVFYLSQYKICLYFGRPHRGPWPKTKTNRPFSGHFCQYFQHNCRPSLMGWRCVRIFQIPTSPHLPIDFH</sequence>
<evidence type="ECO:0000256" key="8">
    <source>
        <dbReference type="ARBA" id="ARBA00023163"/>
    </source>
</evidence>
<dbReference type="EMBL" id="KY819065">
    <property type="protein sequence ID" value="ARO74244.1"/>
    <property type="molecule type" value="Genomic_DNA"/>
</dbReference>
<gene>
    <name evidence="16" type="primary">rpoB</name>
</gene>
<dbReference type="Gene3D" id="3.90.1110.10">
    <property type="entry name" value="RNA polymerase Rpb2, domain 2"/>
    <property type="match status" value="2"/>
</dbReference>
<dbReference type="Pfam" id="PF04565">
    <property type="entry name" value="RNA_pol_Rpb2_3"/>
    <property type="match status" value="1"/>
</dbReference>
<dbReference type="InterPro" id="IPR007642">
    <property type="entry name" value="RNA_pol_Rpb2_2"/>
</dbReference>
<dbReference type="Gene3D" id="3.90.1100.10">
    <property type="match status" value="3"/>
</dbReference>
<evidence type="ECO:0000256" key="12">
    <source>
        <dbReference type="RuleBase" id="RU000434"/>
    </source>
</evidence>
<accession>A0A2P0QHJ7</accession>
<dbReference type="InterPro" id="IPR007645">
    <property type="entry name" value="RNA_pol_Rpb2_3"/>
</dbReference>
<protein>
    <recommendedName>
        <fullName evidence="4">DNA-directed RNA polymerase</fullName>
        <ecNumber evidence="4">2.7.7.6</ecNumber>
    </recommendedName>
    <alternativeName>
        <fullName evidence="10">PEP</fullName>
    </alternativeName>
</protein>
<evidence type="ECO:0000256" key="2">
    <source>
        <dbReference type="ARBA" id="ARBA00004474"/>
    </source>
</evidence>
<dbReference type="GO" id="GO:0003677">
    <property type="term" value="F:DNA binding"/>
    <property type="evidence" value="ECO:0007669"/>
    <property type="project" value="InterPro"/>
</dbReference>
<evidence type="ECO:0000256" key="3">
    <source>
        <dbReference type="ARBA" id="ARBA00006835"/>
    </source>
</evidence>
<dbReference type="GO" id="GO:0003899">
    <property type="term" value="F:DNA-directed RNA polymerase activity"/>
    <property type="evidence" value="ECO:0007669"/>
    <property type="project" value="UniProtKB-EC"/>
</dbReference>
<evidence type="ECO:0000256" key="6">
    <source>
        <dbReference type="ARBA" id="ARBA00022679"/>
    </source>
</evidence>
<comment type="similarity">
    <text evidence="3 12">Belongs to the RNA polymerase beta chain family.</text>
</comment>
<dbReference type="PANTHER" id="PTHR20856">
    <property type="entry name" value="DNA-DIRECTED RNA POLYMERASE I SUBUNIT 2"/>
    <property type="match status" value="1"/>
</dbReference>
<dbReference type="RefSeq" id="YP_009472611.1">
    <property type="nucleotide sequence ID" value="NC_037365.1"/>
</dbReference>
<evidence type="ECO:0000256" key="10">
    <source>
        <dbReference type="ARBA" id="ARBA00032782"/>
    </source>
</evidence>
<comment type="subcellular location">
    <subcellularLocation>
        <location evidence="2">Plastid</location>
    </subcellularLocation>
</comment>
<dbReference type="AlphaFoldDB" id="A0A2P0QHJ7"/>
<keyword evidence="7" id="KW-0548">Nucleotidyltransferase</keyword>
<name>A0A2P0QHJ7_9CHLO</name>
<keyword evidence="16" id="KW-0150">Chloroplast</keyword>
<dbReference type="Gene3D" id="2.30.150.10">
    <property type="entry name" value="DNA-directed RNA polymerase, beta subunit, external 1 domain"/>
    <property type="match status" value="1"/>
</dbReference>
<comment type="catalytic activity">
    <reaction evidence="11">
        <text>RNA(n) + a ribonucleoside 5'-triphosphate = RNA(n+1) + diphosphate</text>
        <dbReference type="Rhea" id="RHEA:21248"/>
        <dbReference type="Rhea" id="RHEA-COMP:14527"/>
        <dbReference type="Rhea" id="RHEA-COMP:17342"/>
        <dbReference type="ChEBI" id="CHEBI:33019"/>
        <dbReference type="ChEBI" id="CHEBI:61557"/>
        <dbReference type="ChEBI" id="CHEBI:140395"/>
        <dbReference type="EC" id="2.7.7.6"/>
    </reaction>
</comment>
<reference evidence="16" key="1">
    <citation type="submission" date="2017-03" db="EMBL/GenBank/DDBJ databases">
        <title>Chloroplast genome evolution in siphonous green algae.</title>
        <authorList>
            <person name="Cremen M.C."/>
            <person name="Marcelino V.R."/>
            <person name="Verbruggen H."/>
        </authorList>
    </citation>
    <scope>NUCLEOTIDE SEQUENCE</scope>
</reference>
<feature type="domain" description="RNA polymerase Rpb2" evidence="14">
    <location>
        <begin position="388"/>
        <end position="446"/>
    </location>
</feature>
<evidence type="ECO:0000259" key="14">
    <source>
        <dbReference type="Pfam" id="PF04561"/>
    </source>
</evidence>
<dbReference type="GO" id="GO:0006351">
    <property type="term" value="P:DNA-templated transcription"/>
    <property type="evidence" value="ECO:0007669"/>
    <property type="project" value="InterPro"/>
</dbReference>
<keyword evidence="6" id="KW-0808">Transferase</keyword>
<evidence type="ECO:0000256" key="5">
    <source>
        <dbReference type="ARBA" id="ARBA00022478"/>
    </source>
</evidence>
<feature type="signal peptide" evidence="13">
    <location>
        <begin position="1"/>
        <end position="15"/>
    </location>
</feature>
<keyword evidence="8" id="KW-0804">Transcription</keyword>
<evidence type="ECO:0000259" key="15">
    <source>
        <dbReference type="Pfam" id="PF04565"/>
    </source>
</evidence>
<geneLocation type="chloroplast" evidence="16"/>
<dbReference type="EC" id="2.7.7.6" evidence="4"/>
<proteinExistence type="inferred from homology"/>
<feature type="domain" description="RNA polymerase Rpb2" evidence="15">
    <location>
        <begin position="554"/>
        <end position="622"/>
    </location>
</feature>
<dbReference type="Gene3D" id="2.40.50.100">
    <property type="match status" value="1"/>
</dbReference>
<feature type="chain" id="PRO_5015171136" description="DNA-directed RNA polymerase" evidence="13">
    <location>
        <begin position="16"/>
        <end position="830"/>
    </location>
</feature>
<evidence type="ECO:0000313" key="16">
    <source>
        <dbReference type="EMBL" id="ARO74244.1"/>
    </source>
</evidence>
<keyword evidence="13" id="KW-0732">Signal</keyword>
<evidence type="ECO:0000256" key="11">
    <source>
        <dbReference type="ARBA" id="ARBA00048552"/>
    </source>
</evidence>
<comment type="function">
    <text evidence="1">DNA-dependent RNA polymerase catalyzes the transcription of DNA into RNA using the four ribonucleoside triphosphates as substrates.</text>
</comment>
<organism evidence="16">
    <name type="scientific">Rhipilia penicilloides</name>
    <dbReference type="NCBI Taxonomy" id="1979422"/>
    <lineage>
        <taxon>Eukaryota</taxon>
        <taxon>Viridiplantae</taxon>
        <taxon>Chlorophyta</taxon>
        <taxon>core chlorophytes</taxon>
        <taxon>Ulvophyceae</taxon>
        <taxon>TCBD clade</taxon>
        <taxon>Bryopsidales</taxon>
        <taxon>Halimedineae</taxon>
        <taxon>Halimedaceae</taxon>
        <taxon>Rhipileae</taxon>
        <taxon>Rhipilia</taxon>
    </lineage>
</organism>
<keyword evidence="5" id="KW-0240">DNA-directed RNA polymerase</keyword>
<evidence type="ECO:0000256" key="7">
    <source>
        <dbReference type="ARBA" id="ARBA00022695"/>
    </source>
</evidence>
<dbReference type="InterPro" id="IPR037034">
    <property type="entry name" value="RNA_pol_Rpb2_2_sf"/>
</dbReference>
<evidence type="ECO:0000256" key="1">
    <source>
        <dbReference type="ARBA" id="ARBA00004026"/>
    </source>
</evidence>
<dbReference type="GO" id="GO:0000428">
    <property type="term" value="C:DNA-directed RNA polymerase complex"/>
    <property type="evidence" value="ECO:0007669"/>
    <property type="project" value="UniProtKB-KW"/>
</dbReference>
<dbReference type="GO" id="GO:0032549">
    <property type="term" value="F:ribonucleoside binding"/>
    <property type="evidence" value="ECO:0007669"/>
    <property type="project" value="InterPro"/>
</dbReference>
<dbReference type="SUPFAM" id="SSF64484">
    <property type="entry name" value="beta and beta-prime subunits of DNA dependent RNA-polymerase"/>
    <property type="match status" value="1"/>
</dbReference>